<dbReference type="KEGG" id="ngr:NAEGRDRAFT_74910"/>
<dbReference type="GeneID" id="8857260"/>
<feature type="transmembrane region" description="Helical" evidence="2">
    <location>
        <begin position="75"/>
        <end position="103"/>
    </location>
</feature>
<evidence type="ECO:0000256" key="1">
    <source>
        <dbReference type="SAM" id="MobiDB-lite"/>
    </source>
</evidence>
<keyword evidence="4" id="KW-1185">Reference proteome</keyword>
<dbReference type="PANTHER" id="PTHR34078">
    <property type="entry name" value="EXPRESSED PROTEIN"/>
    <property type="match status" value="1"/>
</dbReference>
<sequence>MNPTTNTTQPQQQAINPSEPVPVSHEQKYETKPSHTGQSVHYVHDPIYVQPQYQQPVMMVPVDIDQDAAEASSAFTMAICFSILMTCFGCVCMSSIPFLFVWVMYRKSSSERAKRLSSLSMLTFFILLCMNIVFIIITICVVTIVPPVVIYT</sequence>
<keyword evidence="2" id="KW-0812">Transmembrane</keyword>
<accession>D2W0M4</accession>
<dbReference type="VEuPathDB" id="AmoebaDB:NAEGRDRAFT_74910"/>
<dbReference type="InParanoid" id="D2W0M4"/>
<dbReference type="PANTHER" id="PTHR34078:SF3">
    <property type="entry name" value="TRANSMEMBRANE PROTEIN"/>
    <property type="match status" value="1"/>
</dbReference>
<keyword evidence="2" id="KW-1133">Transmembrane helix</keyword>
<evidence type="ECO:0000256" key="2">
    <source>
        <dbReference type="SAM" id="Phobius"/>
    </source>
</evidence>
<name>D2W0M4_NAEGR</name>
<evidence type="ECO:0000313" key="4">
    <source>
        <dbReference type="Proteomes" id="UP000006671"/>
    </source>
</evidence>
<gene>
    <name evidence="3" type="ORF">NAEGRDRAFT_74910</name>
</gene>
<evidence type="ECO:0000313" key="3">
    <source>
        <dbReference type="EMBL" id="EFC37315.1"/>
    </source>
</evidence>
<proteinExistence type="predicted"/>
<dbReference type="RefSeq" id="XP_002670059.1">
    <property type="nucleotide sequence ID" value="XM_002670013.1"/>
</dbReference>
<dbReference type="AlphaFoldDB" id="D2W0M4"/>
<feature type="transmembrane region" description="Helical" evidence="2">
    <location>
        <begin position="124"/>
        <end position="150"/>
    </location>
</feature>
<dbReference type="EMBL" id="GG738919">
    <property type="protein sequence ID" value="EFC37315.1"/>
    <property type="molecule type" value="Genomic_DNA"/>
</dbReference>
<dbReference type="Proteomes" id="UP000006671">
    <property type="component" value="Unassembled WGS sequence"/>
</dbReference>
<protein>
    <submittedName>
        <fullName evidence="3">Predicted protein</fullName>
    </submittedName>
</protein>
<feature type="region of interest" description="Disordered" evidence="1">
    <location>
        <begin position="1"/>
        <end position="30"/>
    </location>
</feature>
<organism evidence="4">
    <name type="scientific">Naegleria gruberi</name>
    <name type="common">Amoeba</name>
    <dbReference type="NCBI Taxonomy" id="5762"/>
    <lineage>
        <taxon>Eukaryota</taxon>
        <taxon>Discoba</taxon>
        <taxon>Heterolobosea</taxon>
        <taxon>Tetramitia</taxon>
        <taxon>Eutetramitia</taxon>
        <taxon>Vahlkampfiidae</taxon>
        <taxon>Naegleria</taxon>
    </lineage>
</organism>
<reference evidence="3 4" key="1">
    <citation type="journal article" date="2010" name="Cell">
        <title>The genome of Naegleria gruberi illuminates early eukaryotic versatility.</title>
        <authorList>
            <person name="Fritz-Laylin L.K."/>
            <person name="Prochnik S.E."/>
            <person name="Ginger M.L."/>
            <person name="Dacks J.B."/>
            <person name="Carpenter M.L."/>
            <person name="Field M.C."/>
            <person name="Kuo A."/>
            <person name="Paredez A."/>
            <person name="Chapman J."/>
            <person name="Pham J."/>
            <person name="Shu S."/>
            <person name="Neupane R."/>
            <person name="Cipriano M."/>
            <person name="Mancuso J."/>
            <person name="Tu H."/>
            <person name="Salamov A."/>
            <person name="Lindquist E."/>
            <person name="Shapiro H."/>
            <person name="Lucas S."/>
            <person name="Grigoriev I.V."/>
            <person name="Cande W.Z."/>
            <person name="Fulton C."/>
            <person name="Rokhsar D.S."/>
            <person name="Dawson S.C."/>
        </authorList>
    </citation>
    <scope>NUCLEOTIDE SEQUENCE [LARGE SCALE GENOMIC DNA]</scope>
    <source>
        <strain evidence="3 4">NEG-M</strain>
    </source>
</reference>
<feature type="compositionally biased region" description="Low complexity" evidence="1">
    <location>
        <begin position="1"/>
        <end position="13"/>
    </location>
</feature>
<keyword evidence="2" id="KW-0472">Membrane</keyword>